<evidence type="ECO:0000313" key="5">
    <source>
        <dbReference type="Proteomes" id="UP001559025"/>
    </source>
</evidence>
<dbReference type="InterPro" id="IPR000182">
    <property type="entry name" value="GNAT_dom"/>
</dbReference>
<dbReference type="Pfam" id="PF13508">
    <property type="entry name" value="Acetyltransf_7"/>
    <property type="match status" value="1"/>
</dbReference>
<dbReference type="RefSeq" id="WP_368804035.1">
    <property type="nucleotide sequence ID" value="NZ_JAZHFV010000006.1"/>
</dbReference>
<keyword evidence="2 4" id="KW-0012">Acyltransferase</keyword>
<sequence>MTEKLRIRAYGPDDRQRLLAIWHAASLKGHPFFTADQLREQAKLVGEAYLPKAENWVAALADEPIGFIGLLDTFIGGLFVNPARHGTGAGRHLVEYALSLKGELSLEVFALNTSAIGFYRHIGFVETGRRISDEHGMPLELVAMRSS</sequence>
<dbReference type="EC" id="2.3.1.-" evidence="4"/>
<evidence type="ECO:0000256" key="2">
    <source>
        <dbReference type="ARBA" id="ARBA00023315"/>
    </source>
</evidence>
<dbReference type="GO" id="GO:0016746">
    <property type="term" value="F:acyltransferase activity"/>
    <property type="evidence" value="ECO:0007669"/>
    <property type="project" value="UniProtKB-KW"/>
</dbReference>
<gene>
    <name evidence="4" type="ORF">V1479_17280</name>
</gene>
<feature type="domain" description="N-acetyltransferase" evidence="3">
    <location>
        <begin position="5"/>
        <end position="142"/>
    </location>
</feature>
<name>A0ABV3WWJ6_9HYPH</name>
<dbReference type="CDD" id="cd04301">
    <property type="entry name" value="NAT_SF"/>
    <property type="match status" value="1"/>
</dbReference>
<dbReference type="SUPFAM" id="SSF55729">
    <property type="entry name" value="Acyl-CoA N-acyltransferases (Nat)"/>
    <property type="match status" value="1"/>
</dbReference>
<protein>
    <submittedName>
        <fullName evidence="4">GNAT family N-acetyltransferase</fullName>
        <ecNumber evidence="4">2.3.1.-</ecNumber>
    </submittedName>
</protein>
<keyword evidence="5" id="KW-1185">Reference proteome</keyword>
<dbReference type="EMBL" id="JAZHFV010000006">
    <property type="protein sequence ID" value="MEX4009066.1"/>
    <property type="molecule type" value="Genomic_DNA"/>
</dbReference>
<keyword evidence="1 4" id="KW-0808">Transferase</keyword>
<dbReference type="PANTHER" id="PTHR43800:SF1">
    <property type="entry name" value="PEPTIDYL-LYSINE N-ACETYLTRANSFERASE YJAB"/>
    <property type="match status" value="1"/>
</dbReference>
<evidence type="ECO:0000256" key="1">
    <source>
        <dbReference type="ARBA" id="ARBA00022679"/>
    </source>
</evidence>
<reference evidence="4 5" key="1">
    <citation type="submission" date="2024-01" db="EMBL/GenBank/DDBJ databases">
        <title>New evidence supports the origin of RcGTA from prophage.</title>
        <authorList>
            <person name="Xu Y."/>
            <person name="Liu B."/>
            <person name="Chen F."/>
        </authorList>
    </citation>
    <scope>NUCLEOTIDE SEQUENCE [LARGE SCALE GENOMIC DNA]</scope>
    <source>
        <strain evidence="4 5">CBW1107-2</strain>
    </source>
</reference>
<evidence type="ECO:0000259" key="3">
    <source>
        <dbReference type="PROSITE" id="PS51186"/>
    </source>
</evidence>
<dbReference type="PROSITE" id="PS51186">
    <property type="entry name" value="GNAT"/>
    <property type="match status" value="1"/>
</dbReference>
<comment type="caution">
    <text evidence="4">The sequence shown here is derived from an EMBL/GenBank/DDBJ whole genome shotgun (WGS) entry which is preliminary data.</text>
</comment>
<dbReference type="PANTHER" id="PTHR43800">
    <property type="entry name" value="PEPTIDYL-LYSINE N-ACETYLTRANSFERASE YJAB"/>
    <property type="match status" value="1"/>
</dbReference>
<accession>A0ABV3WWJ6</accession>
<dbReference type="Proteomes" id="UP001559025">
    <property type="component" value="Unassembled WGS sequence"/>
</dbReference>
<organism evidence="4 5">
    <name type="scientific">Neoaquamicrobium sediminum</name>
    <dbReference type="NCBI Taxonomy" id="1849104"/>
    <lineage>
        <taxon>Bacteria</taxon>
        <taxon>Pseudomonadati</taxon>
        <taxon>Pseudomonadota</taxon>
        <taxon>Alphaproteobacteria</taxon>
        <taxon>Hyphomicrobiales</taxon>
        <taxon>Phyllobacteriaceae</taxon>
        <taxon>Neoaquamicrobium</taxon>
    </lineage>
</organism>
<dbReference type="Gene3D" id="3.40.630.30">
    <property type="match status" value="1"/>
</dbReference>
<proteinExistence type="predicted"/>
<dbReference type="InterPro" id="IPR016181">
    <property type="entry name" value="Acyl_CoA_acyltransferase"/>
</dbReference>
<evidence type="ECO:0000313" key="4">
    <source>
        <dbReference type="EMBL" id="MEX4009066.1"/>
    </source>
</evidence>